<organism evidence="1 2">
    <name type="scientific">Candidatus Roizmanbacteria bacterium GW2011_GWA2_36_23</name>
    <dbReference type="NCBI Taxonomy" id="1618480"/>
    <lineage>
        <taxon>Bacteria</taxon>
        <taxon>Candidatus Roizmaniibacteriota</taxon>
    </lineage>
</organism>
<dbReference type="Proteomes" id="UP000034344">
    <property type="component" value="Unassembled WGS sequence"/>
</dbReference>
<protein>
    <recommendedName>
        <fullName evidence="3">DinB-like domain-containing protein</fullName>
    </recommendedName>
</protein>
<evidence type="ECO:0000313" key="2">
    <source>
        <dbReference type="Proteomes" id="UP000034344"/>
    </source>
</evidence>
<evidence type="ECO:0008006" key="3">
    <source>
        <dbReference type="Google" id="ProtNLM"/>
    </source>
</evidence>
<accession>A0A0G0E9G0</accession>
<proteinExistence type="predicted"/>
<dbReference type="InterPro" id="IPR034660">
    <property type="entry name" value="DinB/YfiT-like"/>
</dbReference>
<dbReference type="AlphaFoldDB" id="A0A0G0E9G0"/>
<name>A0A0G0E9G0_9BACT</name>
<gene>
    <name evidence="1" type="ORF">US11_C0001G0086</name>
</gene>
<dbReference type="STRING" id="1618480.US11_C0001G0086"/>
<dbReference type="Gene3D" id="1.20.120.450">
    <property type="entry name" value="dinb family like domain"/>
    <property type="match status" value="1"/>
</dbReference>
<sequence length="168" mass="19767">MDFSRLPKNARDFLQTFFINREINREFYRLVPEEKFDFRMVDNYHRKSDSPRESLIHQIDTTRDYVNGLKSGELKFGINYADLHPHFRLSKDKLLKLLTKSETELIEALSDKSISEKKVKVPWSTKSVPALSAIWGLNNHEILHTGWNLAIMDHLNIHRYPSIAKVWG</sequence>
<comment type="caution">
    <text evidence="1">The sequence shown here is derived from an EMBL/GenBank/DDBJ whole genome shotgun (WGS) entry which is preliminary data.</text>
</comment>
<dbReference type="SUPFAM" id="SSF109854">
    <property type="entry name" value="DinB/YfiT-like putative metalloenzymes"/>
    <property type="match status" value="1"/>
</dbReference>
<dbReference type="EMBL" id="LBRS01000001">
    <property type="protein sequence ID" value="KKQ02127.1"/>
    <property type="molecule type" value="Genomic_DNA"/>
</dbReference>
<evidence type="ECO:0000313" key="1">
    <source>
        <dbReference type="EMBL" id="KKQ02127.1"/>
    </source>
</evidence>
<reference evidence="1 2" key="1">
    <citation type="journal article" date="2015" name="Nature">
        <title>rRNA introns, odd ribosomes, and small enigmatic genomes across a large radiation of phyla.</title>
        <authorList>
            <person name="Brown C.T."/>
            <person name="Hug L.A."/>
            <person name="Thomas B.C."/>
            <person name="Sharon I."/>
            <person name="Castelle C.J."/>
            <person name="Singh A."/>
            <person name="Wilkins M.J."/>
            <person name="Williams K.H."/>
            <person name="Banfield J.F."/>
        </authorList>
    </citation>
    <scope>NUCLEOTIDE SEQUENCE [LARGE SCALE GENOMIC DNA]</scope>
</reference>